<dbReference type="AlphaFoldDB" id="A0A9P9KRH8"/>
<evidence type="ECO:0000313" key="2">
    <source>
        <dbReference type="Proteomes" id="UP000720189"/>
    </source>
</evidence>
<dbReference type="OrthoDB" id="10349352at2759"/>
<dbReference type="Proteomes" id="UP000720189">
    <property type="component" value="Unassembled WGS sequence"/>
</dbReference>
<sequence length="133" mass="14710">MGRLDHAFPYITSSKLHQVHHRPIPTSVGFLLNLGFIMPCNSSLKVQYIGPRCRGTNARLLLKQGGLEAALAVVRRTYFHTKTRQLCWSITQSAVSNFSRPCHSIISDICHSSQGFLGVCVSPGPHQVKKNPS</sequence>
<comment type="caution">
    <text evidence="1">The sequence shown here is derived from an EMBL/GenBank/DDBJ whole genome shotgun (WGS) entry which is preliminary data.</text>
</comment>
<reference evidence="1" key="1">
    <citation type="journal article" date="2021" name="Nat. Commun.">
        <title>Genetic determinants of endophytism in the Arabidopsis root mycobiome.</title>
        <authorList>
            <person name="Mesny F."/>
            <person name="Miyauchi S."/>
            <person name="Thiergart T."/>
            <person name="Pickel B."/>
            <person name="Atanasova L."/>
            <person name="Karlsson M."/>
            <person name="Huettel B."/>
            <person name="Barry K.W."/>
            <person name="Haridas S."/>
            <person name="Chen C."/>
            <person name="Bauer D."/>
            <person name="Andreopoulos W."/>
            <person name="Pangilinan J."/>
            <person name="LaButti K."/>
            <person name="Riley R."/>
            <person name="Lipzen A."/>
            <person name="Clum A."/>
            <person name="Drula E."/>
            <person name="Henrissat B."/>
            <person name="Kohler A."/>
            <person name="Grigoriev I.V."/>
            <person name="Martin F.M."/>
            <person name="Hacquard S."/>
        </authorList>
    </citation>
    <scope>NUCLEOTIDE SEQUENCE</scope>
    <source>
        <strain evidence="1">MPI-CAGE-AT-0023</strain>
    </source>
</reference>
<name>A0A9P9KRH8_FUSRE</name>
<dbReference type="GeneID" id="70214951"/>
<proteinExistence type="predicted"/>
<evidence type="ECO:0000313" key="1">
    <source>
        <dbReference type="EMBL" id="KAH7267162.1"/>
    </source>
</evidence>
<gene>
    <name evidence="1" type="ORF">BKA55DRAFT_166368</name>
</gene>
<organism evidence="1 2">
    <name type="scientific">Fusarium redolens</name>
    <dbReference type="NCBI Taxonomy" id="48865"/>
    <lineage>
        <taxon>Eukaryota</taxon>
        <taxon>Fungi</taxon>
        <taxon>Dikarya</taxon>
        <taxon>Ascomycota</taxon>
        <taxon>Pezizomycotina</taxon>
        <taxon>Sordariomycetes</taxon>
        <taxon>Hypocreomycetidae</taxon>
        <taxon>Hypocreales</taxon>
        <taxon>Nectriaceae</taxon>
        <taxon>Fusarium</taxon>
        <taxon>Fusarium redolens species complex</taxon>
    </lineage>
</organism>
<protein>
    <submittedName>
        <fullName evidence="1">Uncharacterized protein</fullName>
    </submittedName>
</protein>
<dbReference type="EMBL" id="JAGMUX010000002">
    <property type="protein sequence ID" value="KAH7267162.1"/>
    <property type="molecule type" value="Genomic_DNA"/>
</dbReference>
<keyword evidence="2" id="KW-1185">Reference proteome</keyword>
<dbReference type="RefSeq" id="XP_046054981.1">
    <property type="nucleotide sequence ID" value="XM_046184997.1"/>
</dbReference>
<accession>A0A9P9KRH8</accession>